<dbReference type="EMBL" id="JARKIB010000029">
    <property type="protein sequence ID" value="KAJ7763770.1"/>
    <property type="molecule type" value="Genomic_DNA"/>
</dbReference>
<gene>
    <name evidence="1" type="ORF">B0H16DRAFT_1253326</name>
</gene>
<reference evidence="1" key="1">
    <citation type="submission" date="2023-03" db="EMBL/GenBank/DDBJ databases">
        <title>Massive genome expansion in bonnet fungi (Mycena s.s.) driven by repeated elements and novel gene families across ecological guilds.</title>
        <authorList>
            <consortium name="Lawrence Berkeley National Laboratory"/>
            <person name="Harder C.B."/>
            <person name="Miyauchi S."/>
            <person name="Viragh M."/>
            <person name="Kuo A."/>
            <person name="Thoen E."/>
            <person name="Andreopoulos B."/>
            <person name="Lu D."/>
            <person name="Skrede I."/>
            <person name="Drula E."/>
            <person name="Henrissat B."/>
            <person name="Morin E."/>
            <person name="Kohler A."/>
            <person name="Barry K."/>
            <person name="LaButti K."/>
            <person name="Morin E."/>
            <person name="Salamov A."/>
            <person name="Lipzen A."/>
            <person name="Mereny Z."/>
            <person name="Hegedus B."/>
            <person name="Baldrian P."/>
            <person name="Stursova M."/>
            <person name="Weitz H."/>
            <person name="Taylor A."/>
            <person name="Grigoriev I.V."/>
            <person name="Nagy L.G."/>
            <person name="Martin F."/>
            <person name="Kauserud H."/>
        </authorList>
    </citation>
    <scope>NUCLEOTIDE SEQUENCE</scope>
    <source>
        <strain evidence="1">CBHHK182m</strain>
    </source>
</reference>
<comment type="caution">
    <text evidence="1">The sequence shown here is derived from an EMBL/GenBank/DDBJ whole genome shotgun (WGS) entry which is preliminary data.</text>
</comment>
<proteinExistence type="predicted"/>
<evidence type="ECO:0000313" key="1">
    <source>
        <dbReference type="EMBL" id="KAJ7763770.1"/>
    </source>
</evidence>
<dbReference type="Proteomes" id="UP001215598">
    <property type="component" value="Unassembled WGS sequence"/>
</dbReference>
<organism evidence="1 2">
    <name type="scientific">Mycena metata</name>
    <dbReference type="NCBI Taxonomy" id="1033252"/>
    <lineage>
        <taxon>Eukaryota</taxon>
        <taxon>Fungi</taxon>
        <taxon>Dikarya</taxon>
        <taxon>Basidiomycota</taxon>
        <taxon>Agaricomycotina</taxon>
        <taxon>Agaricomycetes</taxon>
        <taxon>Agaricomycetidae</taxon>
        <taxon>Agaricales</taxon>
        <taxon>Marasmiineae</taxon>
        <taxon>Mycenaceae</taxon>
        <taxon>Mycena</taxon>
    </lineage>
</organism>
<accession>A0AAD7JJ11</accession>
<protein>
    <submittedName>
        <fullName evidence="1">Uncharacterized protein</fullName>
    </submittedName>
</protein>
<keyword evidence="2" id="KW-1185">Reference proteome</keyword>
<dbReference type="AlphaFoldDB" id="A0AAD7JJ11"/>
<sequence length="86" mass="10230">MYDVLHENSDPLDAEVKRKDKCRRLLMKIVNSLSTKMEIGSPMAAMYLLENPDHYTSHVFTVCWWRNYVSEVRRTWYKANSEAEDD</sequence>
<evidence type="ECO:0000313" key="2">
    <source>
        <dbReference type="Proteomes" id="UP001215598"/>
    </source>
</evidence>
<feature type="non-terminal residue" evidence="1">
    <location>
        <position position="86"/>
    </location>
</feature>
<name>A0AAD7JJ11_9AGAR</name>